<dbReference type="PANTHER" id="PTHR47150">
    <property type="entry name" value="OS12G0169200 PROTEIN"/>
    <property type="match status" value="1"/>
</dbReference>
<protein>
    <submittedName>
        <fullName evidence="1">Uncharacterized protein</fullName>
    </submittedName>
</protein>
<dbReference type="PANTHER" id="PTHR47150:SF7">
    <property type="entry name" value="NUCLEASE"/>
    <property type="match status" value="1"/>
</dbReference>
<dbReference type="AlphaFoldDB" id="A0AAP0RDD4"/>
<dbReference type="EMBL" id="JBBPBK010000011">
    <property type="protein sequence ID" value="KAK9275757.1"/>
    <property type="molecule type" value="Genomic_DNA"/>
</dbReference>
<dbReference type="Proteomes" id="UP001415857">
    <property type="component" value="Unassembled WGS sequence"/>
</dbReference>
<sequence length="143" mass="17169">MLTLLSQLVTRKHLKHDQEGSHQQIWKDYFVENCTYPANYFHRRYCMRRELFLRILKDVEAYDEYFIQKKDCCGRLECSSIHKMMAAVCILAYKFLGDHCDEYLKMGKTTTIESLKRFCYVVIALYEGKYLRSPNEQDITRLL</sequence>
<keyword evidence="2" id="KW-1185">Reference proteome</keyword>
<evidence type="ECO:0000313" key="2">
    <source>
        <dbReference type="Proteomes" id="UP001415857"/>
    </source>
</evidence>
<organism evidence="1 2">
    <name type="scientific">Liquidambar formosana</name>
    <name type="common">Formosan gum</name>
    <dbReference type="NCBI Taxonomy" id="63359"/>
    <lineage>
        <taxon>Eukaryota</taxon>
        <taxon>Viridiplantae</taxon>
        <taxon>Streptophyta</taxon>
        <taxon>Embryophyta</taxon>
        <taxon>Tracheophyta</taxon>
        <taxon>Spermatophyta</taxon>
        <taxon>Magnoliopsida</taxon>
        <taxon>eudicotyledons</taxon>
        <taxon>Gunneridae</taxon>
        <taxon>Pentapetalae</taxon>
        <taxon>Saxifragales</taxon>
        <taxon>Altingiaceae</taxon>
        <taxon>Liquidambar</taxon>
    </lineage>
</organism>
<accession>A0AAP0RDD4</accession>
<reference evidence="1 2" key="1">
    <citation type="journal article" date="2024" name="Plant J.">
        <title>Genome sequences and population genomics reveal climatic adaptation and genomic divergence between two closely related sweetgum species.</title>
        <authorList>
            <person name="Xu W.Q."/>
            <person name="Ren C.Q."/>
            <person name="Zhang X.Y."/>
            <person name="Comes H.P."/>
            <person name="Liu X.H."/>
            <person name="Li Y.G."/>
            <person name="Kettle C.J."/>
            <person name="Jalonen R."/>
            <person name="Gaisberger H."/>
            <person name="Ma Y.Z."/>
            <person name="Qiu Y.X."/>
        </authorList>
    </citation>
    <scope>NUCLEOTIDE SEQUENCE [LARGE SCALE GENOMIC DNA]</scope>
    <source>
        <strain evidence="1">Hangzhou</strain>
    </source>
</reference>
<name>A0AAP0RDD4_LIQFO</name>
<proteinExistence type="predicted"/>
<comment type="caution">
    <text evidence="1">The sequence shown here is derived from an EMBL/GenBank/DDBJ whole genome shotgun (WGS) entry which is preliminary data.</text>
</comment>
<evidence type="ECO:0000313" key="1">
    <source>
        <dbReference type="EMBL" id="KAK9275757.1"/>
    </source>
</evidence>
<gene>
    <name evidence="1" type="ORF">L1049_023026</name>
</gene>